<name>A0A366GZX3_9BURK</name>
<evidence type="ECO:0000259" key="1">
    <source>
        <dbReference type="Pfam" id="PF03476"/>
    </source>
</evidence>
<dbReference type="Proteomes" id="UP000253628">
    <property type="component" value="Unassembled WGS sequence"/>
</dbReference>
<evidence type="ECO:0000313" key="2">
    <source>
        <dbReference type="EMBL" id="RBP35024.1"/>
    </source>
</evidence>
<proteinExistence type="predicted"/>
<dbReference type="SUPFAM" id="SSF141673">
    <property type="entry name" value="MOSC N-terminal domain-like"/>
    <property type="match status" value="1"/>
</dbReference>
<keyword evidence="3" id="KW-1185">Reference proteome</keyword>
<dbReference type="Pfam" id="PF03476">
    <property type="entry name" value="MOSC_N"/>
    <property type="match status" value="1"/>
</dbReference>
<feature type="domain" description="Molybdenum cofactor sulfurase middle" evidence="1">
    <location>
        <begin position="26"/>
        <end position="110"/>
    </location>
</feature>
<dbReference type="AlphaFoldDB" id="A0A366GZX3"/>
<dbReference type="InterPro" id="IPR005303">
    <property type="entry name" value="MOCOS_middle"/>
</dbReference>
<gene>
    <name evidence="2" type="ORF">DFR37_12225</name>
</gene>
<evidence type="ECO:0000313" key="3">
    <source>
        <dbReference type="Proteomes" id="UP000253628"/>
    </source>
</evidence>
<reference evidence="2 3" key="1">
    <citation type="submission" date="2018-06" db="EMBL/GenBank/DDBJ databases">
        <title>Genomic Encyclopedia of Type Strains, Phase IV (KMG-IV): sequencing the most valuable type-strain genomes for metagenomic binning, comparative biology and taxonomic classification.</title>
        <authorList>
            <person name="Goeker M."/>
        </authorList>
    </citation>
    <scope>NUCLEOTIDE SEQUENCE [LARGE SCALE GENOMIC DNA]</scope>
    <source>
        <strain evidence="2 3">DSM 25520</strain>
    </source>
</reference>
<dbReference type="EMBL" id="QNRQ01000022">
    <property type="protein sequence ID" value="RBP35024.1"/>
    <property type="molecule type" value="Genomic_DNA"/>
</dbReference>
<comment type="caution">
    <text evidence="2">The sequence shown here is derived from an EMBL/GenBank/DDBJ whole genome shotgun (WGS) entry which is preliminary data.</text>
</comment>
<organism evidence="2 3">
    <name type="scientific">Eoetvoesiella caeni</name>
    <dbReference type="NCBI Taxonomy" id="645616"/>
    <lineage>
        <taxon>Bacteria</taxon>
        <taxon>Pseudomonadati</taxon>
        <taxon>Pseudomonadota</taxon>
        <taxon>Betaproteobacteria</taxon>
        <taxon>Burkholderiales</taxon>
        <taxon>Alcaligenaceae</taxon>
        <taxon>Eoetvoesiella</taxon>
    </lineage>
</organism>
<protein>
    <submittedName>
        <fullName evidence="2">MOSC domain-containing protein</fullName>
    </submittedName>
</protein>
<sequence length="129" mass="14071">MRSSQYCPIAACGPLQDPSAAPYHLRWLVVDSEGALITQKDQPRLAEVAVAISFGYLAIRGPGMLRMDIPLDVIEDDDSVVSKAVIANRQVNVVDEGDLAAAWISNFLGVPCRLVKVHPDESTVMWPKL</sequence>
<dbReference type="RefSeq" id="WP_113935250.1">
    <property type="nucleotide sequence ID" value="NZ_JACCEU010000017.1"/>
</dbReference>
<dbReference type="OrthoDB" id="581532at2"/>
<accession>A0A366GZX3</accession>